<reference evidence="8 9" key="1">
    <citation type="journal article" date="2024" name="G3 (Bethesda)">
        <title>Genome assembly of Hibiscus sabdariffa L. provides insights into metabolisms of medicinal natural products.</title>
        <authorList>
            <person name="Kim T."/>
        </authorList>
    </citation>
    <scope>NUCLEOTIDE SEQUENCE [LARGE SCALE GENOMIC DNA]</scope>
    <source>
        <strain evidence="8">TK-2024</strain>
        <tissue evidence="8">Old leaves</tissue>
    </source>
</reference>
<evidence type="ECO:0000256" key="2">
    <source>
        <dbReference type="ARBA" id="ARBA00022490"/>
    </source>
</evidence>
<dbReference type="Proteomes" id="UP001472677">
    <property type="component" value="Unassembled WGS sequence"/>
</dbReference>
<evidence type="ECO:0000256" key="7">
    <source>
        <dbReference type="SAM" id="MobiDB-lite"/>
    </source>
</evidence>
<feature type="compositionally biased region" description="Acidic residues" evidence="7">
    <location>
        <begin position="35"/>
        <end position="47"/>
    </location>
</feature>
<protein>
    <submittedName>
        <fullName evidence="8">Uncharacterized protein</fullName>
    </submittedName>
</protein>
<organism evidence="8 9">
    <name type="scientific">Hibiscus sabdariffa</name>
    <name type="common">roselle</name>
    <dbReference type="NCBI Taxonomy" id="183260"/>
    <lineage>
        <taxon>Eukaryota</taxon>
        <taxon>Viridiplantae</taxon>
        <taxon>Streptophyta</taxon>
        <taxon>Embryophyta</taxon>
        <taxon>Tracheophyta</taxon>
        <taxon>Spermatophyta</taxon>
        <taxon>Magnoliopsida</taxon>
        <taxon>eudicotyledons</taxon>
        <taxon>Gunneridae</taxon>
        <taxon>Pentapetalae</taxon>
        <taxon>rosids</taxon>
        <taxon>malvids</taxon>
        <taxon>Malvales</taxon>
        <taxon>Malvaceae</taxon>
        <taxon>Malvoideae</taxon>
        <taxon>Hibiscus</taxon>
    </lineage>
</organism>
<sequence>MESSEICGGNEECHSSESGWTMYIGSPLQGGGGTSEEEDDGGYADETDAGKHEAVVDSDDSMASDASSGPSRFKVDGSEDKKPMGKQKLGMDNKEDKGRGRDRGKDKDKDKEGTAPRSGSKLTKTK</sequence>
<comment type="subcellular location">
    <subcellularLocation>
        <location evidence="1">Cytoplasm</location>
    </subcellularLocation>
</comment>
<keyword evidence="2" id="KW-0963">Cytoplasm</keyword>
<dbReference type="PANTHER" id="PTHR33347">
    <property type="entry name" value="OSJNBA0091C07.3 PROTEIN"/>
    <property type="match status" value="1"/>
</dbReference>
<evidence type="ECO:0000256" key="3">
    <source>
        <dbReference type="ARBA" id="ARBA00022712"/>
    </source>
</evidence>
<feature type="region of interest" description="Disordered" evidence="7">
    <location>
        <begin position="1"/>
        <end position="126"/>
    </location>
</feature>
<dbReference type="EMBL" id="JBBPBM010000005">
    <property type="protein sequence ID" value="KAK8583963.1"/>
    <property type="molecule type" value="Genomic_DNA"/>
</dbReference>
<accession>A0ABR2FPK8</accession>
<feature type="compositionally biased region" description="Basic and acidic residues" evidence="7">
    <location>
        <begin position="73"/>
        <end position="114"/>
    </location>
</feature>
<gene>
    <name evidence="8" type="ORF">V6N12_068216</name>
</gene>
<keyword evidence="5" id="KW-0539">Nucleus</keyword>
<evidence type="ECO:0000313" key="9">
    <source>
        <dbReference type="Proteomes" id="UP001472677"/>
    </source>
</evidence>
<keyword evidence="4" id="KW-0932">Cytokinin signaling pathway</keyword>
<evidence type="ECO:0000256" key="4">
    <source>
        <dbReference type="ARBA" id="ARBA00022864"/>
    </source>
</evidence>
<dbReference type="InterPro" id="IPR044670">
    <property type="entry name" value="SOFL"/>
</dbReference>
<proteinExistence type="inferred from homology"/>
<comment type="caution">
    <text evidence="8">The sequence shown here is derived from an EMBL/GenBank/DDBJ whole genome shotgun (WGS) entry which is preliminary data.</text>
</comment>
<keyword evidence="3" id="KW-0203">Cytokinin biosynthesis</keyword>
<comment type="similarity">
    <text evidence="6">Belongs to the SOFL plant protein family.</text>
</comment>
<evidence type="ECO:0000313" key="8">
    <source>
        <dbReference type="EMBL" id="KAK8583963.1"/>
    </source>
</evidence>
<keyword evidence="9" id="KW-1185">Reference proteome</keyword>
<evidence type="ECO:0000256" key="1">
    <source>
        <dbReference type="ARBA" id="ARBA00004496"/>
    </source>
</evidence>
<dbReference type="PANTHER" id="PTHR33347:SF31">
    <property type="entry name" value="PROTEIN SOB FIVE-LIKE 1"/>
    <property type="match status" value="1"/>
</dbReference>
<name>A0ABR2FPK8_9ROSI</name>
<evidence type="ECO:0000256" key="6">
    <source>
        <dbReference type="ARBA" id="ARBA00024199"/>
    </source>
</evidence>
<evidence type="ECO:0000256" key="5">
    <source>
        <dbReference type="ARBA" id="ARBA00023242"/>
    </source>
</evidence>